<keyword evidence="3" id="KW-1185">Reference proteome</keyword>
<dbReference type="EMBL" id="KV875109">
    <property type="protein sequence ID" value="OIW22899.1"/>
    <property type="molecule type" value="Genomic_DNA"/>
</dbReference>
<proteinExistence type="predicted"/>
<dbReference type="InParanoid" id="A0A1J7I6A4"/>
<protein>
    <submittedName>
        <fullName evidence="2">Uncharacterized protein</fullName>
    </submittedName>
</protein>
<organism evidence="2 3">
    <name type="scientific">Coniochaeta ligniaria NRRL 30616</name>
    <dbReference type="NCBI Taxonomy" id="1408157"/>
    <lineage>
        <taxon>Eukaryota</taxon>
        <taxon>Fungi</taxon>
        <taxon>Dikarya</taxon>
        <taxon>Ascomycota</taxon>
        <taxon>Pezizomycotina</taxon>
        <taxon>Sordariomycetes</taxon>
        <taxon>Sordariomycetidae</taxon>
        <taxon>Coniochaetales</taxon>
        <taxon>Coniochaetaceae</taxon>
        <taxon>Coniochaeta</taxon>
    </lineage>
</organism>
<name>A0A1J7I6A4_9PEZI</name>
<evidence type="ECO:0000313" key="3">
    <source>
        <dbReference type="Proteomes" id="UP000182658"/>
    </source>
</evidence>
<sequence length="230" mass="24825">MDTSKPTPIEQKQLKGDEVTKPKLAELRALFEKRLPQGKDTTSKDLEEWLQCPNYGGDCEQRATALAWKLLPEGSKVKPKAPDFTTDPKFAPLSGKWDSVKASLDTNAPVIVKGLDTFLGGDQSSFNSGTSHHVVLFLAYGKEDGVGGGEYFVGFDPDVNATAATWAAWEGLGGPAKGPPPGLDAAKLNKFISDMVVATSGQVLGTLFRKYYVDKSKVFPKIDRFAGTKV</sequence>
<reference evidence="2 3" key="1">
    <citation type="submission" date="2016-10" db="EMBL/GenBank/DDBJ databases">
        <title>Draft genome sequence of Coniochaeta ligniaria NRRL30616, a lignocellulolytic fungus for bioabatement of inhibitors in plant biomass hydrolysates.</title>
        <authorList>
            <consortium name="DOE Joint Genome Institute"/>
            <person name="Jimenez D.J."/>
            <person name="Hector R.E."/>
            <person name="Riley R."/>
            <person name="Sun H."/>
            <person name="Grigoriev I.V."/>
            <person name="Van Elsas J.D."/>
            <person name="Nichols N.N."/>
        </authorList>
    </citation>
    <scope>NUCLEOTIDE SEQUENCE [LARGE SCALE GENOMIC DNA]</scope>
    <source>
        <strain evidence="2 3">NRRL 30616</strain>
    </source>
</reference>
<dbReference type="AlphaFoldDB" id="A0A1J7I6A4"/>
<feature type="region of interest" description="Disordered" evidence="1">
    <location>
        <begin position="1"/>
        <end position="20"/>
    </location>
</feature>
<accession>A0A1J7I6A4</accession>
<evidence type="ECO:0000313" key="2">
    <source>
        <dbReference type="EMBL" id="OIW22899.1"/>
    </source>
</evidence>
<dbReference type="Proteomes" id="UP000182658">
    <property type="component" value="Unassembled WGS sequence"/>
</dbReference>
<evidence type="ECO:0000256" key="1">
    <source>
        <dbReference type="SAM" id="MobiDB-lite"/>
    </source>
</evidence>
<gene>
    <name evidence="2" type="ORF">CONLIGDRAFT_143839</name>
</gene>